<accession>A0A8S5SDY0</accession>
<proteinExistence type="predicted"/>
<evidence type="ECO:0000313" key="1">
    <source>
        <dbReference type="EMBL" id="DAF49144.1"/>
    </source>
</evidence>
<organism evidence="1">
    <name type="scientific">Siphoviridae sp. ctnpt50</name>
    <dbReference type="NCBI Taxonomy" id="2827941"/>
    <lineage>
        <taxon>Viruses</taxon>
        <taxon>Duplodnaviria</taxon>
        <taxon>Heunggongvirae</taxon>
        <taxon>Uroviricota</taxon>
        <taxon>Caudoviricetes</taxon>
    </lineage>
</organism>
<dbReference type="EMBL" id="BK032577">
    <property type="protein sequence ID" value="DAF49144.1"/>
    <property type="molecule type" value="Genomic_DNA"/>
</dbReference>
<protein>
    <submittedName>
        <fullName evidence="1">Uncharacterized protein</fullName>
    </submittedName>
</protein>
<sequence length="448" mass="50710">MWYNSIRKGKGPKTMITKTYMIPEENIENMEKKFGIAARKIRKINPELEPTMTKSNHTIVLVRKIELRPCDCRSESTVKKVPYEARRVELKIPDEVVFAENNWAFGGSVEPSGVDGKNFVNVNLSGKDLGFIVPTRYFSSNPCSCDYCKTDRKRNKTYLVINQETGEWKQLGKECLKLFVTGIDIDAIATFESFIKEAEDIANPGDEFFYNRRARFVEVQRALELAQAATKMFGFVTTRDNVGDRNVLSTKNIVQAKILKEMGCPSDLLNIDSFDREKINLAIAKLTVYLESAEESISNDIIAIRETVTELPDEPYYNNLKTVLANEYVPLNKLGLLVSAPKAISRYYEFKKMQEEKEKLAKSSNYIGEVGEKISVNFISGREVACCETQFGLLHIYEFKDANGNTVIWKTSSGKDIPESGVVVGTVKAHEEYDGIKQTVILRAKITE</sequence>
<reference evidence="1" key="1">
    <citation type="journal article" date="2021" name="Proc. Natl. Acad. Sci. U.S.A.">
        <title>A Catalog of Tens of Thousands of Viruses from Human Metagenomes Reveals Hidden Associations with Chronic Diseases.</title>
        <authorList>
            <person name="Tisza M.J."/>
            <person name="Buck C.B."/>
        </authorList>
    </citation>
    <scope>NUCLEOTIDE SEQUENCE</scope>
    <source>
        <strain evidence="1">Ctnpt50</strain>
    </source>
</reference>
<name>A0A8S5SDY0_9CAUD</name>